<evidence type="ECO:0000256" key="2">
    <source>
        <dbReference type="ARBA" id="ARBA00007776"/>
    </source>
</evidence>
<evidence type="ECO:0000256" key="7">
    <source>
        <dbReference type="ARBA" id="ARBA00023136"/>
    </source>
</evidence>
<dbReference type="Pfam" id="PF04093">
    <property type="entry name" value="MreD"/>
    <property type="match status" value="1"/>
</dbReference>
<keyword evidence="4 8" id="KW-0812">Transmembrane</keyword>
<protein>
    <submittedName>
        <fullName evidence="9">Uncharacterized protein</fullName>
    </submittedName>
</protein>
<evidence type="ECO:0000313" key="9">
    <source>
        <dbReference type="EMBL" id="AAF39212.1"/>
    </source>
</evidence>
<dbReference type="NCBIfam" id="TIGR03426">
    <property type="entry name" value="shape_MreD"/>
    <property type="match status" value="1"/>
</dbReference>
<keyword evidence="10" id="KW-1185">Reference proteome</keyword>
<dbReference type="GO" id="GO:0008360">
    <property type="term" value="P:regulation of cell shape"/>
    <property type="evidence" value="ECO:0007669"/>
    <property type="project" value="UniProtKB-KW"/>
</dbReference>
<comment type="similarity">
    <text evidence="2">Belongs to the MreD family.</text>
</comment>
<accession>Q9PKW0</accession>
<evidence type="ECO:0000256" key="6">
    <source>
        <dbReference type="ARBA" id="ARBA00022989"/>
    </source>
</evidence>
<evidence type="ECO:0000256" key="3">
    <source>
        <dbReference type="ARBA" id="ARBA00022475"/>
    </source>
</evidence>
<sequence length="157" mass="17946">MSRATLFSVSLASFLLFPRYFPEWRPVYFAPLVVTTFYSHPKERVLLWAMLSGLLCDMGSTCFMGIQAFLYVSTALILYKTQKFFIKERWISLPLISALFALTFYLLSYPVLAFFNHPLCLCGTALLADLQHVILVDLPYGAFLSLLTHKTPFTPQI</sequence>
<gene>
    <name evidence="9" type="ordered locus">TC_0351</name>
</gene>
<proteinExistence type="inferred from homology"/>
<dbReference type="Proteomes" id="UP000000800">
    <property type="component" value="Chromosome"/>
</dbReference>
<keyword evidence="7 8" id="KW-0472">Membrane</keyword>
<evidence type="ECO:0000256" key="4">
    <source>
        <dbReference type="ARBA" id="ARBA00022692"/>
    </source>
</evidence>
<keyword evidence="5" id="KW-0133">Cell shape</keyword>
<feature type="transmembrane region" description="Helical" evidence="8">
    <location>
        <begin position="90"/>
        <end position="112"/>
    </location>
</feature>
<organism evidence="9 10">
    <name type="scientific">Chlamydia muridarum (strain MoPn / Nigg)</name>
    <dbReference type="NCBI Taxonomy" id="243161"/>
    <lineage>
        <taxon>Bacteria</taxon>
        <taxon>Pseudomonadati</taxon>
        <taxon>Chlamydiota</taxon>
        <taxon>Chlamydiia</taxon>
        <taxon>Chlamydiales</taxon>
        <taxon>Chlamydiaceae</taxon>
        <taxon>Chlamydia/Chlamydophila group</taxon>
        <taxon>Chlamydia</taxon>
    </lineage>
</organism>
<reference evidence="9 10" key="1">
    <citation type="journal article" date="2000" name="Nucleic Acids Res.">
        <title>Genome sequences of Chlamydia trachomatis MoPn and Chlamydia pneumoniae AR39.</title>
        <authorList>
            <person name="Read T.D."/>
            <person name="Brunham R.C."/>
            <person name="Shen C."/>
            <person name="Gill S.R."/>
            <person name="Heidelberg J.F."/>
            <person name="White O."/>
            <person name="Hickey E.K."/>
            <person name="Peterson J.D."/>
            <person name="Utterback T.R."/>
            <person name="Berry K.J."/>
            <person name="Bass S."/>
            <person name="Linher K.D."/>
            <person name="Weidman J.F."/>
            <person name="Khouri H.M."/>
            <person name="Craven B."/>
            <person name="Bowman C."/>
            <person name="Dodson R.J."/>
            <person name="Gwinn M.L."/>
            <person name="Nelson W.C."/>
            <person name="DeBoy R.T."/>
            <person name="Kolonay J.F."/>
            <person name="McClarty G."/>
            <person name="Salzberg S.L."/>
            <person name="Eisen J.A."/>
            <person name="Fraser C.M."/>
        </authorList>
    </citation>
    <scope>NUCLEOTIDE SEQUENCE [LARGE SCALE GENOMIC DNA]</scope>
    <source>
        <strain evidence="10">MoPn / Nigg</strain>
    </source>
</reference>
<name>Q9PKW0_CHLMU</name>
<evidence type="ECO:0000256" key="8">
    <source>
        <dbReference type="SAM" id="Phobius"/>
    </source>
</evidence>
<evidence type="ECO:0000256" key="5">
    <source>
        <dbReference type="ARBA" id="ARBA00022960"/>
    </source>
</evidence>
<keyword evidence="6 8" id="KW-1133">Transmembrane helix</keyword>
<keyword evidence="3" id="KW-1003">Cell membrane</keyword>
<evidence type="ECO:0000313" key="10">
    <source>
        <dbReference type="Proteomes" id="UP000000800"/>
    </source>
</evidence>
<dbReference type="HOGENOM" id="CLU_133120_0_0_0"/>
<dbReference type="GO" id="GO:0005886">
    <property type="term" value="C:plasma membrane"/>
    <property type="evidence" value="ECO:0007669"/>
    <property type="project" value="UniProtKB-SubCell"/>
</dbReference>
<evidence type="ECO:0000256" key="1">
    <source>
        <dbReference type="ARBA" id="ARBA00004651"/>
    </source>
</evidence>
<feature type="transmembrane region" description="Helical" evidence="8">
    <location>
        <begin position="45"/>
        <end position="78"/>
    </location>
</feature>
<dbReference type="InterPro" id="IPR007227">
    <property type="entry name" value="Cell_shape_determining_MreD"/>
</dbReference>
<dbReference type="PIR" id="F81710">
    <property type="entry name" value="F81710"/>
</dbReference>
<dbReference type="EMBL" id="AE002160">
    <property type="protein sequence ID" value="AAF39212.1"/>
    <property type="molecule type" value="Genomic_DNA"/>
</dbReference>
<comment type="subcellular location">
    <subcellularLocation>
        <location evidence="1">Cell membrane</location>
        <topology evidence="1">Multi-pass membrane protein</topology>
    </subcellularLocation>
</comment>
<dbReference type="AlphaFoldDB" id="Q9PKW0"/>
<dbReference type="KEGG" id="cmu:TC_0351"/>